<dbReference type="AlphaFoldDB" id="A0A7S2V3W2"/>
<reference evidence="1" key="1">
    <citation type="submission" date="2021-01" db="EMBL/GenBank/DDBJ databases">
        <authorList>
            <person name="Corre E."/>
            <person name="Pelletier E."/>
            <person name="Niang G."/>
            <person name="Scheremetjew M."/>
            <person name="Finn R."/>
            <person name="Kale V."/>
            <person name="Holt S."/>
            <person name="Cochrane G."/>
            <person name="Meng A."/>
            <person name="Brown T."/>
            <person name="Cohen L."/>
        </authorList>
    </citation>
    <scope>NUCLEOTIDE SEQUENCE</scope>
    <source>
        <strain evidence="1">CCMP1661</strain>
    </source>
</reference>
<accession>A0A7S2V3W2</accession>
<evidence type="ECO:0000313" key="1">
    <source>
        <dbReference type="EMBL" id="CAD9867925.1"/>
    </source>
</evidence>
<proteinExistence type="predicted"/>
<sequence>MECFGEIFGECSFSNCSFGDEQKENYPRNSYELIIQMTKYLNQMLEEDFGAKGATLRDRINFVQKEDFLDPSLCYKLHYIADIRDKMLKDTKYKLHRDSILSSFEELKKEMQLISTGTSCKNPQDPSAVVMVESEQKSLWEAFAY</sequence>
<protein>
    <submittedName>
        <fullName evidence="1">Uncharacterized protein</fullName>
    </submittedName>
</protein>
<gene>
    <name evidence="1" type="ORF">FJAP1339_LOCUS8305</name>
</gene>
<organism evidence="1">
    <name type="scientific">Fibrocapsa japonica</name>
    <dbReference type="NCBI Taxonomy" id="94617"/>
    <lineage>
        <taxon>Eukaryota</taxon>
        <taxon>Sar</taxon>
        <taxon>Stramenopiles</taxon>
        <taxon>Ochrophyta</taxon>
        <taxon>Raphidophyceae</taxon>
        <taxon>Chattonellales</taxon>
        <taxon>Chattonellaceae</taxon>
        <taxon>Fibrocapsa</taxon>
    </lineage>
</organism>
<name>A0A7S2V3W2_9STRA</name>
<dbReference type="EMBL" id="HBHR01016589">
    <property type="protein sequence ID" value="CAD9867925.1"/>
    <property type="molecule type" value="Transcribed_RNA"/>
</dbReference>